<feature type="region of interest" description="Disordered" evidence="1">
    <location>
        <begin position="464"/>
        <end position="507"/>
    </location>
</feature>
<reference evidence="2" key="1">
    <citation type="submission" date="2018-05" db="EMBL/GenBank/DDBJ databases">
        <authorList>
            <person name="Lanie J.A."/>
            <person name="Ng W.-L."/>
            <person name="Kazmierczak K.M."/>
            <person name="Andrzejewski T.M."/>
            <person name="Davidsen T.M."/>
            <person name="Wayne K.J."/>
            <person name="Tettelin H."/>
            <person name="Glass J.I."/>
            <person name="Rusch D."/>
            <person name="Podicherti R."/>
            <person name="Tsui H.-C.T."/>
            <person name="Winkler M.E."/>
        </authorList>
    </citation>
    <scope>NUCLEOTIDE SEQUENCE</scope>
</reference>
<evidence type="ECO:0000256" key="1">
    <source>
        <dbReference type="SAM" id="MobiDB-lite"/>
    </source>
</evidence>
<organism evidence="2">
    <name type="scientific">marine metagenome</name>
    <dbReference type="NCBI Taxonomy" id="408172"/>
    <lineage>
        <taxon>unclassified sequences</taxon>
        <taxon>metagenomes</taxon>
        <taxon>ecological metagenomes</taxon>
    </lineage>
</organism>
<dbReference type="SUPFAM" id="SSF53756">
    <property type="entry name" value="UDP-Glycosyltransferase/glycogen phosphorylase"/>
    <property type="match status" value="1"/>
</dbReference>
<accession>A0A381ZYG4</accession>
<evidence type="ECO:0000313" key="2">
    <source>
        <dbReference type="EMBL" id="SVA94345.1"/>
    </source>
</evidence>
<dbReference type="EMBL" id="UINC01023185">
    <property type="protein sequence ID" value="SVA94345.1"/>
    <property type="molecule type" value="Genomic_DNA"/>
</dbReference>
<protein>
    <recommendedName>
        <fullName evidence="3">UDP-N-acetylglucosamine 2-epimerase domain-containing protein</fullName>
    </recommendedName>
</protein>
<dbReference type="AlphaFoldDB" id="A0A381ZYG4"/>
<sequence>MRVLFILKGLALVRHFDATLLHLAENGHHVILAPMKLGYEDLLPQALATHVNCDVLFASAKRTESAHTATILRQAHDYLRYYEPALTQASANRRRALTHLLRTVSDGTRELSGDTPDLPLSLNATEVRRLRKLFDEVEKILPPATLIEEFISAQRPDVMLITPLVTFGGLQSDYVKAARRLRIPSGCPVFSWDNLSNKGVMHEHPDRTFVWNDLQRQEAIDLHGVDRKTIVVTGAPRFDPFFQRTPSQTREDFCRGLGLNPIFPLVVYLGSSPIVSPHEPAFAERWIEALRQASLPKLQDAQVLIRPHPRAKPVWNEHPRFAKKAPLNQRFPGVAVTDAKTATGDQALFDALFHSDAVVGLNTTAELEAGLLGKPVYTIRATKFADGQTGSHHFQYLLQDHGGFVVCADTIEQHLRQLADGLEGHFDPEKIRTFVRQFLRPRGADTPVSPLLADEIEQLADTAHARPEASSGNEMAAAGTDVSPPVRDGSVLEHQPAQAGMPDAVQA</sequence>
<proteinExistence type="predicted"/>
<name>A0A381ZYG4_9ZZZZ</name>
<feature type="non-terminal residue" evidence="2">
    <location>
        <position position="507"/>
    </location>
</feature>
<evidence type="ECO:0008006" key="3">
    <source>
        <dbReference type="Google" id="ProtNLM"/>
    </source>
</evidence>
<gene>
    <name evidence="2" type="ORF">METZ01_LOCUS147199</name>
</gene>